<dbReference type="CDD" id="cd00342">
    <property type="entry name" value="gram_neg_porins"/>
    <property type="match status" value="1"/>
</dbReference>
<organism evidence="6 7">
    <name type="scientific">Vibrio ichthyoenteri ATCC 700023</name>
    <dbReference type="NCBI Taxonomy" id="870968"/>
    <lineage>
        <taxon>Bacteria</taxon>
        <taxon>Pseudomonadati</taxon>
        <taxon>Pseudomonadota</taxon>
        <taxon>Gammaproteobacteria</taxon>
        <taxon>Vibrionales</taxon>
        <taxon>Vibrionaceae</taxon>
        <taxon>Vibrio</taxon>
    </lineage>
</organism>
<comment type="subcellular location">
    <subcellularLocation>
        <location evidence="1">Cell outer membrane</location>
        <topology evidence="1">Multi-pass membrane protein</topology>
    </subcellularLocation>
</comment>
<comment type="caution">
    <text evidence="6">The sequence shown here is derived from an EMBL/GenBank/DDBJ whole genome shotgun (WGS) entry which is preliminary data.</text>
</comment>
<dbReference type="GO" id="GO:0015288">
    <property type="term" value="F:porin activity"/>
    <property type="evidence" value="ECO:0007669"/>
    <property type="project" value="InterPro"/>
</dbReference>
<dbReference type="Proteomes" id="UP000004605">
    <property type="component" value="Unassembled WGS sequence"/>
</dbReference>
<dbReference type="InterPro" id="IPR023614">
    <property type="entry name" value="Porin_dom_sf"/>
</dbReference>
<dbReference type="Gene3D" id="2.40.160.10">
    <property type="entry name" value="Porin"/>
    <property type="match status" value="1"/>
</dbReference>
<evidence type="ECO:0000256" key="4">
    <source>
        <dbReference type="SAM" id="SignalP"/>
    </source>
</evidence>
<dbReference type="InterPro" id="IPR033900">
    <property type="entry name" value="Gram_neg_porin_domain"/>
</dbReference>
<proteinExistence type="predicted"/>
<feature type="chain" id="PRO_5003393595" evidence="4">
    <location>
        <begin position="26"/>
        <end position="384"/>
    </location>
</feature>
<name>F9RZI5_9VIBR</name>
<accession>F9RZI5</accession>
<dbReference type="SUPFAM" id="SSF56935">
    <property type="entry name" value="Porins"/>
    <property type="match status" value="1"/>
</dbReference>
<dbReference type="OrthoDB" id="8173690at2"/>
<reference evidence="6 7" key="1">
    <citation type="journal article" date="2012" name="Int. J. Syst. Evol. Microbiol.">
        <title>Vibrio caribbeanicus sp. nov., isolated from the marine sponge Scleritoderma cyanea.</title>
        <authorList>
            <person name="Hoffmann M."/>
            <person name="Monday S.R."/>
            <person name="Allard M.W."/>
            <person name="Strain E.A."/>
            <person name="Whittaker P."/>
            <person name="Naum M."/>
            <person name="McCarthy P.J."/>
            <person name="Lopez J.V."/>
            <person name="Fischer M."/>
            <person name="Brown E.W."/>
        </authorList>
    </citation>
    <scope>NUCLEOTIDE SEQUENCE [LARGE SCALE GENOMIC DNA]</scope>
    <source>
        <strain evidence="6 7">ATCC 700023</strain>
    </source>
</reference>
<feature type="domain" description="Porin" evidence="5">
    <location>
        <begin position="12"/>
        <end position="345"/>
    </location>
</feature>
<dbReference type="RefSeq" id="WP_006711308.1">
    <property type="nucleotide sequence ID" value="NZ_AFWF01000062.1"/>
</dbReference>
<keyword evidence="2 4" id="KW-0732">Signal</keyword>
<dbReference type="Pfam" id="PF13609">
    <property type="entry name" value="Porin_4"/>
    <property type="match status" value="1"/>
</dbReference>
<feature type="signal peptide" evidence="4">
    <location>
        <begin position="1"/>
        <end position="25"/>
    </location>
</feature>
<keyword evidence="3" id="KW-0472">Membrane</keyword>
<dbReference type="GO" id="GO:0009279">
    <property type="term" value="C:cell outer membrane"/>
    <property type="evidence" value="ECO:0007669"/>
    <property type="project" value="UniProtKB-SubCell"/>
</dbReference>
<evidence type="ECO:0000259" key="5">
    <source>
        <dbReference type="Pfam" id="PF13609"/>
    </source>
</evidence>
<dbReference type="PANTHER" id="PTHR34501">
    <property type="entry name" value="PROTEIN YDDL-RELATED"/>
    <property type="match status" value="1"/>
</dbReference>
<evidence type="ECO:0000313" key="6">
    <source>
        <dbReference type="EMBL" id="EGU44848.1"/>
    </source>
</evidence>
<protein>
    <submittedName>
        <fullName evidence="6">Outer membrane protein</fullName>
    </submittedName>
</protein>
<evidence type="ECO:0000256" key="3">
    <source>
        <dbReference type="ARBA" id="ARBA00023136"/>
    </source>
</evidence>
<evidence type="ECO:0000256" key="1">
    <source>
        <dbReference type="ARBA" id="ARBA00004571"/>
    </source>
</evidence>
<keyword evidence="7" id="KW-1185">Reference proteome</keyword>
<dbReference type="AlphaFoldDB" id="F9RZI5"/>
<gene>
    <name evidence="6" type="ORF">VII00023_11639</name>
</gene>
<evidence type="ECO:0000313" key="7">
    <source>
        <dbReference type="Proteomes" id="UP000004605"/>
    </source>
</evidence>
<evidence type="ECO:0000256" key="2">
    <source>
        <dbReference type="ARBA" id="ARBA00022729"/>
    </source>
</evidence>
<dbReference type="EMBL" id="AFWF01000062">
    <property type="protein sequence ID" value="EGU44848.1"/>
    <property type="molecule type" value="Genomic_DNA"/>
</dbReference>
<sequence length="384" mass="41308">MDKFFKRTLVCAAVASAAMAGTANAAIELNGQAVQFYGQAAGSLQLNNPEVGDSNTVVEIESRLGVRGTVEFDNFEPNFIYQMETGNAWNRGGNNDGLGSFGGRDTYFGFDFDGVGSIKFGRQLVAAYNYVDWPHSNPGLGNVFDWHNKIGATYQDRANDNIRFDSATWGGFNFQATLSGMDATNEAMVYSLGTSFTREMFSVHAGYYGQSEYDAKVAATDASWGFNKDLPSCAVIPDADKAGSYQCYGVIDATAATTKKAGDVSYAIVGGSLYLGDLTLTAAYKHMKNDLVGKKNDQDAYSATAQYVIDGKWVLKGGYAATSKTANGGYDDSATAITARLGYLLPSSYLYMDIRNYDMPAAEAGKDEKAGDATNILLGAEYYF</sequence>
<dbReference type="PANTHER" id="PTHR34501:SF2">
    <property type="entry name" value="OUTER MEMBRANE PORIN F-RELATED"/>
    <property type="match status" value="1"/>
</dbReference>
<dbReference type="InterPro" id="IPR050298">
    <property type="entry name" value="Gram-neg_bact_OMP"/>
</dbReference>